<geneLocation type="plasmid" evidence="3">
    <name>prln3</name>
</geneLocation>
<organism evidence="2 3">
    <name type="scientific">Rhizobium leguminosarum</name>
    <dbReference type="NCBI Taxonomy" id="384"/>
    <lineage>
        <taxon>Bacteria</taxon>
        <taxon>Pseudomonadati</taxon>
        <taxon>Pseudomonadota</taxon>
        <taxon>Alphaproteobacteria</taxon>
        <taxon>Hyphomicrobiales</taxon>
        <taxon>Rhizobiaceae</taxon>
        <taxon>Rhizobium/Agrobacterium group</taxon>
        <taxon>Rhizobium</taxon>
    </lineage>
</organism>
<accession>A0A2K9ZGE6</accession>
<protein>
    <submittedName>
        <fullName evidence="2">Uncharacterized protein</fullName>
    </submittedName>
</protein>
<dbReference type="Proteomes" id="UP000238523">
    <property type="component" value="Plasmid pRLN3"/>
</dbReference>
<gene>
    <name evidence="2" type="ORF">CUJ84_pRLN3000208</name>
</gene>
<evidence type="ECO:0000313" key="3">
    <source>
        <dbReference type="Proteomes" id="UP000238523"/>
    </source>
</evidence>
<dbReference type="AlphaFoldDB" id="A0A2K9ZGE6"/>
<sequence>MRTWSISHQPVATGRTDDHTLYDGIRSPALTAFFSRLPEEPTGRHNAMSRRTRENRKS</sequence>
<keyword evidence="2" id="KW-0614">Plasmid</keyword>
<evidence type="ECO:0000256" key="1">
    <source>
        <dbReference type="SAM" id="MobiDB-lite"/>
    </source>
</evidence>
<proteinExistence type="predicted"/>
<evidence type="ECO:0000313" key="2">
    <source>
        <dbReference type="EMBL" id="AUW47337.1"/>
    </source>
</evidence>
<feature type="region of interest" description="Disordered" evidence="1">
    <location>
        <begin position="36"/>
        <end position="58"/>
    </location>
</feature>
<feature type="region of interest" description="Disordered" evidence="1">
    <location>
        <begin position="1"/>
        <end position="20"/>
    </location>
</feature>
<name>A0A2K9ZGE6_RHILE</name>
<dbReference type="EMBL" id="CP025015">
    <property type="protein sequence ID" value="AUW47337.1"/>
    <property type="molecule type" value="Genomic_DNA"/>
</dbReference>
<reference evidence="2 3" key="1">
    <citation type="submission" date="2017-11" db="EMBL/GenBank/DDBJ databases">
        <title>Complete genome of Rhizobium leguminosarum Norway, an ineffective micro-symbiont.</title>
        <authorList>
            <person name="Hoffrichter A."/>
            <person name="Liang J."/>
            <person name="Brachmann A."/>
            <person name="Marin M."/>
        </authorList>
    </citation>
    <scope>NUCLEOTIDE SEQUENCE [LARGE SCALE GENOMIC DNA]</scope>
    <source>
        <strain evidence="2 3">Norway</strain>
        <plasmid evidence="3">Plasmid prln3</plasmid>
    </source>
</reference>
<feature type="compositionally biased region" description="Polar residues" evidence="1">
    <location>
        <begin position="1"/>
        <end position="10"/>
    </location>
</feature>